<dbReference type="InterPro" id="IPR001466">
    <property type="entry name" value="Beta-lactam-related"/>
</dbReference>
<dbReference type="PANTHER" id="PTHR22935:SF95">
    <property type="entry name" value="BETA-LACTAMASE-LIKE 1-RELATED"/>
    <property type="match status" value="1"/>
</dbReference>
<organism evidence="4 5">
    <name type="scientific">Acidisarcina polymorpha</name>
    <dbReference type="NCBI Taxonomy" id="2211140"/>
    <lineage>
        <taxon>Bacteria</taxon>
        <taxon>Pseudomonadati</taxon>
        <taxon>Acidobacteriota</taxon>
        <taxon>Terriglobia</taxon>
        <taxon>Terriglobales</taxon>
        <taxon>Acidobacteriaceae</taxon>
        <taxon>Acidisarcina</taxon>
    </lineage>
</organism>
<dbReference type="EMBL" id="CP030840">
    <property type="protein sequence ID" value="AXC09984.1"/>
    <property type="molecule type" value="Genomic_DNA"/>
</dbReference>
<dbReference type="RefSeq" id="WP_114205709.1">
    <property type="nucleotide sequence ID" value="NZ_CP030840.1"/>
</dbReference>
<comment type="similarity">
    <text evidence="1">Belongs to the beta-lactamase family.</text>
</comment>
<name>A0A2Z5FU15_9BACT</name>
<protein>
    <submittedName>
        <fullName evidence="4">Beta-lactamase</fullName>
    </submittedName>
</protein>
<accession>A0A2Z5FU15</accession>
<dbReference type="SUPFAM" id="SSF56601">
    <property type="entry name" value="beta-lactamase/transpeptidase-like"/>
    <property type="match status" value="1"/>
</dbReference>
<evidence type="ECO:0000256" key="1">
    <source>
        <dbReference type="ARBA" id="ARBA00038473"/>
    </source>
</evidence>
<evidence type="ECO:0000313" key="4">
    <source>
        <dbReference type="EMBL" id="AXC09984.1"/>
    </source>
</evidence>
<dbReference type="PANTHER" id="PTHR22935">
    <property type="entry name" value="PENICILLIN-BINDING PROTEIN"/>
    <property type="match status" value="1"/>
</dbReference>
<gene>
    <name evidence="4" type="ORF">ACPOL_0613</name>
</gene>
<dbReference type="InterPro" id="IPR051478">
    <property type="entry name" value="Beta-lactamase-like_AB/R"/>
</dbReference>
<proteinExistence type="inferred from homology"/>
<dbReference type="OrthoDB" id="119951at2"/>
<dbReference type="Proteomes" id="UP000253606">
    <property type="component" value="Chromosome"/>
</dbReference>
<dbReference type="InterPro" id="IPR012338">
    <property type="entry name" value="Beta-lactam/transpept-like"/>
</dbReference>
<feature type="domain" description="Beta-lactamase-related" evidence="3">
    <location>
        <begin position="50"/>
        <end position="381"/>
    </location>
</feature>
<reference evidence="4 5" key="1">
    <citation type="journal article" date="2018" name="Front. Microbiol.">
        <title>Hydrolytic Capabilities as a Key to Environmental Success: Chitinolytic and Cellulolytic Acidobacteria From Acidic Sub-arctic Soils and Boreal Peatlands.</title>
        <authorList>
            <person name="Belova S.E."/>
            <person name="Ravin N.V."/>
            <person name="Pankratov T.A."/>
            <person name="Rakitin A.L."/>
            <person name="Ivanova A.A."/>
            <person name="Beletsky A.V."/>
            <person name="Mardanov A.V."/>
            <person name="Sinninghe Damste J.S."/>
            <person name="Dedysh S.N."/>
        </authorList>
    </citation>
    <scope>NUCLEOTIDE SEQUENCE [LARGE SCALE GENOMIC DNA]</scope>
    <source>
        <strain evidence="4 5">SBC82</strain>
    </source>
</reference>
<keyword evidence="2" id="KW-0732">Signal</keyword>
<dbReference type="AlphaFoldDB" id="A0A2Z5FU15"/>
<dbReference type="KEGG" id="abas:ACPOL_0613"/>
<dbReference type="Gene3D" id="3.40.710.10">
    <property type="entry name" value="DD-peptidase/beta-lactamase superfamily"/>
    <property type="match status" value="1"/>
</dbReference>
<dbReference type="Pfam" id="PF00144">
    <property type="entry name" value="Beta-lactamase"/>
    <property type="match status" value="1"/>
</dbReference>
<evidence type="ECO:0000313" key="5">
    <source>
        <dbReference type="Proteomes" id="UP000253606"/>
    </source>
</evidence>
<evidence type="ECO:0000256" key="2">
    <source>
        <dbReference type="SAM" id="SignalP"/>
    </source>
</evidence>
<feature type="chain" id="PRO_5016426206" evidence="2">
    <location>
        <begin position="31"/>
        <end position="398"/>
    </location>
</feature>
<keyword evidence="5" id="KW-1185">Reference proteome</keyword>
<evidence type="ECO:0000259" key="3">
    <source>
        <dbReference type="Pfam" id="PF00144"/>
    </source>
</evidence>
<sequence>MAEHSKCKTALLCRLVLGAITMLVVGRSEAKTPQMVTDTAGSSEERNTNVDQMVQPFFQNGCHVGLSIAIVRGKDSRFYSFGSTSREKHIMPGPDNIYEIASVTKTFTGALAAEALQQSRMQLDADFRQYLPQQYPNLAWQGKPITLRNLAGHTSGLPRDLPNTDDLFAHRNPETLPYKLIARDSHYGRDRYLRELHSIKLHNEPGTSENYSNLGFKVIGWGLESAYGAPFEQLMQQMILTPLRMKSTSFALSAHDSKRLVIGYSPAGHRMPYHLRNAGAAYGLYSTPRDMAAYVKWQLDEKDPVIALAHAPIQGDAINGKALVWNLDTVNGSRELSHGGGTFGMSSQVVLFPDSQQGYVLLANDACKGTEDALRNLAISLYQASRVNKRPDAGMSTH</sequence>
<feature type="signal peptide" evidence="2">
    <location>
        <begin position="1"/>
        <end position="30"/>
    </location>
</feature>